<dbReference type="Proteomes" id="UP000518266">
    <property type="component" value="Unassembled WGS sequence"/>
</dbReference>
<proteinExistence type="predicted"/>
<protein>
    <submittedName>
        <fullName evidence="1">Uncharacterized protein</fullName>
    </submittedName>
</protein>
<dbReference type="AlphaFoldDB" id="A0A7J5YYE0"/>
<reference evidence="1 2" key="1">
    <citation type="submission" date="2020-03" db="EMBL/GenBank/DDBJ databases">
        <title>Dissostichus mawsoni Genome sequencing and assembly.</title>
        <authorList>
            <person name="Park H."/>
        </authorList>
    </citation>
    <scope>NUCLEOTIDE SEQUENCE [LARGE SCALE GENOMIC DNA]</scope>
    <source>
        <strain evidence="1">DM0001</strain>
        <tissue evidence="1">Muscle</tissue>
    </source>
</reference>
<name>A0A7J5YYE0_DISMA</name>
<sequence>MELLRRSVSDFDMPVKSYSFQAQAVAKLQRELTPALPPLLPSRTAMGETGADRWRNCDVSPLQQGFQRGTLLKSQLLGKKVQSRSVSSAPLTSSFSPVTWLTQRKLQSNSEDGKGVCVCACCPVSPLGWDRVNPLVFLIYSLNTQQGVHILRGRAHVLVFLPLFVFAPIDQTTCGLTCRRIIASSQRKWQPYESFVPS</sequence>
<dbReference type="EMBL" id="JAAKFY010000008">
    <property type="protein sequence ID" value="KAF3853841.1"/>
    <property type="molecule type" value="Genomic_DNA"/>
</dbReference>
<organism evidence="1 2">
    <name type="scientific">Dissostichus mawsoni</name>
    <name type="common">Antarctic cod</name>
    <dbReference type="NCBI Taxonomy" id="36200"/>
    <lineage>
        <taxon>Eukaryota</taxon>
        <taxon>Metazoa</taxon>
        <taxon>Chordata</taxon>
        <taxon>Craniata</taxon>
        <taxon>Vertebrata</taxon>
        <taxon>Euteleostomi</taxon>
        <taxon>Actinopterygii</taxon>
        <taxon>Neopterygii</taxon>
        <taxon>Teleostei</taxon>
        <taxon>Neoteleostei</taxon>
        <taxon>Acanthomorphata</taxon>
        <taxon>Eupercaria</taxon>
        <taxon>Perciformes</taxon>
        <taxon>Notothenioidei</taxon>
        <taxon>Nototheniidae</taxon>
        <taxon>Dissostichus</taxon>
    </lineage>
</organism>
<comment type="caution">
    <text evidence="1">The sequence shown here is derived from an EMBL/GenBank/DDBJ whole genome shotgun (WGS) entry which is preliminary data.</text>
</comment>
<evidence type="ECO:0000313" key="2">
    <source>
        <dbReference type="Proteomes" id="UP000518266"/>
    </source>
</evidence>
<keyword evidence="2" id="KW-1185">Reference proteome</keyword>
<accession>A0A7J5YYE0</accession>
<gene>
    <name evidence="1" type="ORF">F7725_014529</name>
</gene>
<evidence type="ECO:0000313" key="1">
    <source>
        <dbReference type="EMBL" id="KAF3853841.1"/>
    </source>
</evidence>